<accession>A0A2N8ZBM8</accession>
<dbReference type="GO" id="GO:0006310">
    <property type="term" value="P:DNA recombination"/>
    <property type="evidence" value="ECO:0007669"/>
    <property type="project" value="UniProtKB-KW"/>
</dbReference>
<keyword evidence="4" id="KW-1185">Reference proteome</keyword>
<dbReference type="InterPro" id="IPR011010">
    <property type="entry name" value="DNA_brk_join_enz"/>
</dbReference>
<protein>
    <recommendedName>
        <fullName evidence="2">Tyr recombinase domain-containing protein</fullName>
    </recommendedName>
</protein>
<evidence type="ECO:0000259" key="2">
    <source>
        <dbReference type="PROSITE" id="PS51898"/>
    </source>
</evidence>
<organism evidence="3 4">
    <name type="scientific">Vibrio tapetis subsp. tapetis</name>
    <dbReference type="NCBI Taxonomy" id="1671868"/>
    <lineage>
        <taxon>Bacteria</taxon>
        <taxon>Pseudomonadati</taxon>
        <taxon>Pseudomonadota</taxon>
        <taxon>Gammaproteobacteria</taxon>
        <taxon>Vibrionales</taxon>
        <taxon>Vibrionaceae</taxon>
        <taxon>Vibrio</taxon>
    </lineage>
</organism>
<dbReference type="SUPFAM" id="SSF56349">
    <property type="entry name" value="DNA breaking-rejoining enzymes"/>
    <property type="match status" value="1"/>
</dbReference>
<dbReference type="Gene3D" id="1.10.443.10">
    <property type="entry name" value="Intergrase catalytic core"/>
    <property type="match status" value="1"/>
</dbReference>
<dbReference type="EMBL" id="LT960611">
    <property type="protein sequence ID" value="SON49302.1"/>
    <property type="molecule type" value="Genomic_DNA"/>
</dbReference>
<dbReference type="KEGG" id="vta:A1323"/>
<dbReference type="InterPro" id="IPR013762">
    <property type="entry name" value="Integrase-like_cat_sf"/>
</dbReference>
<gene>
    <name evidence="3" type="ORF">VTAP4600_A1323</name>
</gene>
<dbReference type="InterPro" id="IPR002104">
    <property type="entry name" value="Integrase_catalytic"/>
</dbReference>
<proteinExistence type="predicted"/>
<keyword evidence="1" id="KW-0233">DNA recombination</keyword>
<dbReference type="GO" id="GO:0003677">
    <property type="term" value="F:DNA binding"/>
    <property type="evidence" value="ECO:0007669"/>
    <property type="project" value="InterPro"/>
</dbReference>
<evidence type="ECO:0000256" key="1">
    <source>
        <dbReference type="ARBA" id="ARBA00023172"/>
    </source>
</evidence>
<dbReference type="OrthoDB" id="8533280at2"/>
<sequence length="451" mass="51792">MSTVVVAKTPDLTFLVTSRRRGQESDCPLPLIMKKGGRFDWHANSFITAYGGGSQAYNIRPLAKTVEKKAYSLNLFCNFIEDESICVHDINDSTLYQYADFLKGRDVSDDTVLKHGRTAIEYIVHLNKHHPDWKLATSEEDNDRAFGVHYKKKIYKNGYIEKEYFHHESLEGLIHIAAESEYIRDYELIMWLDAINCSTYHPKPNGFLISRWEALTTLLEITGSRISEVHQITRTMIKNASDSFLLNGKMPVIRNIPIRKGKYKGKTRNVRTTYEDIQVILIYIYKVEDMFPDMDHDALFVDSEKGTQLKPSYLKNYTKKIINGSKYCDALRHLSNHSFRHRFITLNIAKAIKKMSSTGSFSNILSVAANACRKITMHASNETLSHYVHLASEVNYKNDDMGKEFKKTSTQITIRLKKMMMIANLLHSKEISETEALDSLLSTLDGLKKFD</sequence>
<evidence type="ECO:0000313" key="3">
    <source>
        <dbReference type="EMBL" id="SON49302.1"/>
    </source>
</evidence>
<dbReference type="AlphaFoldDB" id="A0A2N8ZBM8"/>
<dbReference type="RefSeq" id="WP_102521991.1">
    <property type="nucleotide sequence ID" value="NZ_LT960611.1"/>
</dbReference>
<dbReference type="Proteomes" id="UP000235828">
    <property type="component" value="Chromosome A"/>
</dbReference>
<dbReference type="GO" id="GO:0015074">
    <property type="term" value="P:DNA integration"/>
    <property type="evidence" value="ECO:0007669"/>
    <property type="project" value="InterPro"/>
</dbReference>
<evidence type="ECO:0000313" key="4">
    <source>
        <dbReference type="Proteomes" id="UP000235828"/>
    </source>
</evidence>
<feature type="domain" description="Tyr recombinase" evidence="2">
    <location>
        <begin position="178"/>
        <end position="400"/>
    </location>
</feature>
<name>A0A2N8ZBM8_9VIBR</name>
<reference evidence="3 4" key="1">
    <citation type="submission" date="2017-10" db="EMBL/GenBank/DDBJ databases">
        <authorList>
            <person name="Banno H."/>
            <person name="Chua N.-H."/>
        </authorList>
    </citation>
    <scope>NUCLEOTIDE SEQUENCE [LARGE SCALE GENOMIC DNA]</scope>
    <source>
        <strain evidence="3">Vibrio tapetis CECT4600</strain>
    </source>
</reference>
<dbReference type="PROSITE" id="PS51898">
    <property type="entry name" value="TYR_RECOMBINASE"/>
    <property type="match status" value="1"/>
</dbReference>